<dbReference type="PANTHER" id="PTHR34477:SF5">
    <property type="entry name" value="BSL5627 PROTEIN"/>
    <property type="match status" value="1"/>
</dbReference>
<comment type="caution">
    <text evidence="3">The sequence shown here is derived from an EMBL/GenBank/DDBJ whole genome shotgun (WGS) entry which is preliminary data.</text>
</comment>
<evidence type="ECO:0000259" key="2">
    <source>
        <dbReference type="PROSITE" id="PS50164"/>
    </source>
</evidence>
<dbReference type="PANTHER" id="PTHR34477">
    <property type="entry name" value="UPF0213 PROTEIN YHBQ"/>
    <property type="match status" value="1"/>
</dbReference>
<protein>
    <submittedName>
        <fullName evidence="3">Excinuclease ABC subunit C</fullName>
    </submittedName>
</protein>
<reference evidence="3" key="1">
    <citation type="journal article" date="2014" name="Int. J. Syst. Evol. Microbiol.">
        <title>Complete genome sequence of Corynebacterium casei LMG S-19264T (=DSM 44701T), isolated from a smear-ripened cheese.</title>
        <authorList>
            <consortium name="US DOE Joint Genome Institute (JGI-PGF)"/>
            <person name="Walter F."/>
            <person name="Albersmeier A."/>
            <person name="Kalinowski J."/>
            <person name="Ruckert C."/>
        </authorList>
    </citation>
    <scope>NUCLEOTIDE SEQUENCE</scope>
    <source>
        <strain evidence="3">CGMCC 1.15493</strain>
    </source>
</reference>
<evidence type="ECO:0000313" key="4">
    <source>
        <dbReference type="Proteomes" id="UP000613160"/>
    </source>
</evidence>
<dbReference type="Proteomes" id="UP000613160">
    <property type="component" value="Unassembled WGS sequence"/>
</dbReference>
<dbReference type="EMBL" id="BMJJ01000001">
    <property type="protein sequence ID" value="GGD04088.1"/>
    <property type="molecule type" value="Genomic_DNA"/>
</dbReference>
<dbReference type="SMART" id="SM00465">
    <property type="entry name" value="GIYc"/>
    <property type="match status" value="1"/>
</dbReference>
<dbReference type="InterPro" id="IPR050190">
    <property type="entry name" value="UPF0213_domain"/>
</dbReference>
<organism evidence="3 4">
    <name type="scientific">Aureimonas glaciei</name>
    <dbReference type="NCBI Taxonomy" id="1776957"/>
    <lineage>
        <taxon>Bacteria</taxon>
        <taxon>Pseudomonadati</taxon>
        <taxon>Pseudomonadota</taxon>
        <taxon>Alphaproteobacteria</taxon>
        <taxon>Hyphomicrobiales</taxon>
        <taxon>Aurantimonadaceae</taxon>
        <taxon>Aureimonas</taxon>
    </lineage>
</organism>
<reference evidence="3" key="2">
    <citation type="submission" date="2020-09" db="EMBL/GenBank/DDBJ databases">
        <authorList>
            <person name="Sun Q."/>
            <person name="Zhou Y."/>
        </authorList>
    </citation>
    <scope>NUCLEOTIDE SEQUENCE</scope>
    <source>
        <strain evidence="3">CGMCC 1.15493</strain>
    </source>
</reference>
<evidence type="ECO:0000256" key="1">
    <source>
        <dbReference type="ARBA" id="ARBA00007435"/>
    </source>
</evidence>
<dbReference type="InterPro" id="IPR035901">
    <property type="entry name" value="GIY-YIG_endonuc_sf"/>
</dbReference>
<dbReference type="Gene3D" id="3.40.1440.10">
    <property type="entry name" value="GIY-YIG endonuclease"/>
    <property type="match status" value="1"/>
</dbReference>
<dbReference type="RefSeq" id="WP_188848838.1">
    <property type="nucleotide sequence ID" value="NZ_BMJJ01000001.1"/>
</dbReference>
<dbReference type="CDD" id="cd10448">
    <property type="entry name" value="GIY-YIG_unchar_3"/>
    <property type="match status" value="1"/>
</dbReference>
<dbReference type="SUPFAM" id="SSF82771">
    <property type="entry name" value="GIY-YIG endonuclease"/>
    <property type="match status" value="1"/>
</dbReference>
<dbReference type="Pfam" id="PF01541">
    <property type="entry name" value="GIY-YIG"/>
    <property type="match status" value="1"/>
</dbReference>
<keyword evidence="4" id="KW-1185">Reference proteome</keyword>
<name>A0A917D7S2_9HYPH</name>
<dbReference type="AlphaFoldDB" id="A0A917D7S2"/>
<comment type="similarity">
    <text evidence="1">Belongs to the UPF0213 family.</text>
</comment>
<dbReference type="PROSITE" id="PS50164">
    <property type="entry name" value="GIY_YIG"/>
    <property type="match status" value="1"/>
</dbReference>
<sequence length="95" mass="11302">MPGYVYIMASQKNGTLYIGVTTDLSRRVFEHRNGLLPGFTAEHGCKRLVWYEEYFDVREAIRRERTLKTWRRAWKVSLIASLNPDWSELYRGMGW</sequence>
<feature type="domain" description="GIY-YIG" evidence="2">
    <location>
        <begin position="1"/>
        <end position="77"/>
    </location>
</feature>
<gene>
    <name evidence="3" type="ORF">GCM10011335_03610</name>
</gene>
<evidence type="ECO:0000313" key="3">
    <source>
        <dbReference type="EMBL" id="GGD04088.1"/>
    </source>
</evidence>
<accession>A0A917D7S2</accession>
<proteinExistence type="inferred from homology"/>
<dbReference type="InterPro" id="IPR000305">
    <property type="entry name" value="GIY-YIG_endonuc"/>
</dbReference>